<proteinExistence type="predicted"/>
<evidence type="ECO:0008006" key="3">
    <source>
        <dbReference type="Google" id="ProtNLM"/>
    </source>
</evidence>
<dbReference type="EMBL" id="AAMT01000002">
    <property type="protein sequence ID" value="EAQ14407.1"/>
    <property type="molecule type" value="Genomic_DNA"/>
</dbReference>
<dbReference type="OrthoDB" id="9809725at2"/>
<accession>A3VBS4</accession>
<evidence type="ECO:0000313" key="1">
    <source>
        <dbReference type="EMBL" id="EAQ14407.1"/>
    </source>
</evidence>
<reference evidence="1 2" key="1">
    <citation type="journal article" date="2010" name="J. Bacteriol.">
        <title>Genome sequences of Pelagibaca bermudensis HTCC2601T and Maritimibacter alkaliphilus HTCC2654T, the type strains of two marine Roseobacter genera.</title>
        <authorList>
            <person name="Thrash J.C."/>
            <person name="Cho J.C."/>
            <person name="Ferriera S."/>
            <person name="Johnson J."/>
            <person name="Vergin K.L."/>
            <person name="Giovannoni S.J."/>
        </authorList>
    </citation>
    <scope>NUCLEOTIDE SEQUENCE [LARGE SCALE GENOMIC DNA]</scope>
    <source>
        <strain evidence="1 2">HTCC2654</strain>
    </source>
</reference>
<evidence type="ECO:0000313" key="2">
    <source>
        <dbReference type="Proteomes" id="UP000002931"/>
    </source>
</evidence>
<organism evidence="1 2">
    <name type="scientific">Maritimibacter alkaliphilus HTCC2654</name>
    <dbReference type="NCBI Taxonomy" id="314271"/>
    <lineage>
        <taxon>Bacteria</taxon>
        <taxon>Pseudomonadati</taxon>
        <taxon>Pseudomonadota</taxon>
        <taxon>Alphaproteobacteria</taxon>
        <taxon>Rhodobacterales</taxon>
        <taxon>Roseobacteraceae</taxon>
        <taxon>Maritimibacter</taxon>
    </lineage>
</organism>
<sequence>MSAAESGWMIADRHINLGAENDPVSVAALVSLFRDHPSRDLIANLTTRVEVLEACGKTFPITLNDRTERGNCYICRPSAGYIDYGLDETRHFVSNPALRAALRGLIRACGPVLAASGLDHQVQVNNWLFSTNPVPALTLSDATSIRDTLVGRYPDRAIVLRSLNRLADRDTISALGQAGFILLPARQVYIFADRSSAPKLSRNMKWDRKLMRATPHAAVANEAFGPEDFARAEALYGMLYLDKYTPLNPQYKALCLRELQRRGIVEFAGFRDRETGILTAVTGLFRSGTTLTQPIVGYDTSRPQEEGLYRMLMALSQDRASAEGLFFNMSAGAAEFKRLRGAEPVIEYTAVYVAHLGRREQAAVRVMERVLTGVGVPLLERFGL</sequence>
<comment type="caution">
    <text evidence="1">The sequence shown here is derived from an EMBL/GenBank/DDBJ whole genome shotgun (WGS) entry which is preliminary data.</text>
</comment>
<dbReference type="Proteomes" id="UP000002931">
    <property type="component" value="Unassembled WGS sequence"/>
</dbReference>
<gene>
    <name evidence="1" type="ORF">RB2654_17096</name>
</gene>
<dbReference type="RefSeq" id="WP_008333803.1">
    <property type="nucleotide sequence ID" value="NZ_CH902578.1"/>
</dbReference>
<name>A3VBS4_9RHOB</name>
<dbReference type="HOGENOM" id="CLU_050503_0_0_5"/>
<dbReference type="AlphaFoldDB" id="A3VBS4"/>
<keyword evidence="2" id="KW-1185">Reference proteome</keyword>
<dbReference type="eggNOG" id="COG0189">
    <property type="taxonomic scope" value="Bacteria"/>
</dbReference>
<protein>
    <recommendedName>
        <fullName evidence="3">BioF2-like acetyltransferase domain-containing protein</fullName>
    </recommendedName>
</protein>
<dbReference type="STRING" id="314271.RB2654_17096"/>